<dbReference type="AlphaFoldDB" id="A0A2S9IMP4"/>
<gene>
    <name evidence="1" type="ORF">C5748_19280</name>
</gene>
<dbReference type="Proteomes" id="UP000239434">
    <property type="component" value="Unassembled WGS sequence"/>
</dbReference>
<organism evidence="1 2">
    <name type="scientific">Phyllobacterium phragmitis</name>
    <dbReference type="NCBI Taxonomy" id="2670329"/>
    <lineage>
        <taxon>Bacteria</taxon>
        <taxon>Pseudomonadati</taxon>
        <taxon>Pseudomonadota</taxon>
        <taxon>Alphaproteobacteria</taxon>
        <taxon>Hyphomicrobiales</taxon>
        <taxon>Phyllobacteriaceae</taxon>
        <taxon>Phyllobacterium</taxon>
    </lineage>
</organism>
<sequence length="66" mass="7240">MRQLRIREISAIAASSSVMYKAICEPQSRGLAMELPEFYGRAAGDGRVPAETISLVIRVRSGDNED</sequence>
<evidence type="ECO:0000313" key="1">
    <source>
        <dbReference type="EMBL" id="PRD41803.1"/>
    </source>
</evidence>
<proteinExistence type="predicted"/>
<comment type="caution">
    <text evidence="1">The sequence shown here is derived from an EMBL/GenBank/DDBJ whole genome shotgun (WGS) entry which is preliminary data.</text>
</comment>
<name>A0A2S9IMP4_9HYPH</name>
<dbReference type="EMBL" id="PVBR01000016">
    <property type="protein sequence ID" value="PRD41803.1"/>
    <property type="molecule type" value="Genomic_DNA"/>
</dbReference>
<reference evidence="1 2" key="1">
    <citation type="submission" date="2018-02" db="EMBL/GenBank/DDBJ databases">
        <title>The draft genome of Phyllobacterium sp. 1N-3.</title>
        <authorList>
            <person name="Liu L."/>
            <person name="Li L."/>
            <person name="Zhang X."/>
            <person name="Wang T."/>
            <person name="Liang L."/>
        </authorList>
    </citation>
    <scope>NUCLEOTIDE SEQUENCE [LARGE SCALE GENOMIC DNA]</scope>
    <source>
        <strain evidence="1 2">1N-3</strain>
    </source>
</reference>
<evidence type="ECO:0000313" key="2">
    <source>
        <dbReference type="Proteomes" id="UP000239434"/>
    </source>
</evidence>
<accession>A0A2S9IMP4</accession>
<protein>
    <submittedName>
        <fullName evidence="1">Uncharacterized protein</fullName>
    </submittedName>
</protein>
<keyword evidence="2" id="KW-1185">Reference proteome</keyword>